<feature type="chain" id="PRO_5025483652" evidence="2">
    <location>
        <begin position="17"/>
        <end position="487"/>
    </location>
</feature>
<name>A0A6A6VD79_9PLEO</name>
<evidence type="ECO:0000313" key="4">
    <source>
        <dbReference type="Proteomes" id="UP000799440"/>
    </source>
</evidence>
<feature type="region of interest" description="Disordered" evidence="1">
    <location>
        <begin position="90"/>
        <end position="184"/>
    </location>
</feature>
<dbReference type="EMBL" id="MU006570">
    <property type="protein sequence ID" value="KAF2748133.1"/>
    <property type="molecule type" value="Genomic_DNA"/>
</dbReference>
<evidence type="ECO:0000313" key="3">
    <source>
        <dbReference type="EMBL" id="KAF2748133.1"/>
    </source>
</evidence>
<proteinExistence type="predicted"/>
<protein>
    <submittedName>
        <fullName evidence="3">Uncharacterized protein</fullName>
    </submittedName>
</protein>
<dbReference type="Proteomes" id="UP000799440">
    <property type="component" value="Unassembled WGS sequence"/>
</dbReference>
<feature type="signal peptide" evidence="2">
    <location>
        <begin position="1"/>
        <end position="16"/>
    </location>
</feature>
<feature type="compositionally biased region" description="Basic and acidic residues" evidence="1">
    <location>
        <begin position="154"/>
        <end position="183"/>
    </location>
</feature>
<organism evidence="3 4">
    <name type="scientific">Sporormia fimetaria CBS 119925</name>
    <dbReference type="NCBI Taxonomy" id="1340428"/>
    <lineage>
        <taxon>Eukaryota</taxon>
        <taxon>Fungi</taxon>
        <taxon>Dikarya</taxon>
        <taxon>Ascomycota</taxon>
        <taxon>Pezizomycotina</taxon>
        <taxon>Dothideomycetes</taxon>
        <taxon>Pleosporomycetidae</taxon>
        <taxon>Pleosporales</taxon>
        <taxon>Sporormiaceae</taxon>
        <taxon>Sporormia</taxon>
    </lineage>
</organism>
<gene>
    <name evidence="3" type="ORF">M011DRAFT_458033</name>
</gene>
<evidence type="ECO:0000256" key="1">
    <source>
        <dbReference type="SAM" id="MobiDB-lite"/>
    </source>
</evidence>
<evidence type="ECO:0000256" key="2">
    <source>
        <dbReference type="SAM" id="SignalP"/>
    </source>
</evidence>
<dbReference type="AlphaFoldDB" id="A0A6A6VD79"/>
<feature type="compositionally biased region" description="Basic and acidic residues" evidence="1">
    <location>
        <begin position="106"/>
        <end position="140"/>
    </location>
</feature>
<accession>A0A6A6VD79</accession>
<keyword evidence="4" id="KW-1185">Reference proteome</keyword>
<sequence length="487" mass="54612">MRALGALFLLFACVLAIKPSDHAPLRRRTQELDIRTHNSEQHSEISLFPRAPQGGQGGRKKKECKDCKRCTGNTVRHRRKCRLCVPCPAKTKADPTHQSCVPQTADGKKPQDKKQRFDDKKKQRRAEFKEKKFENFDKKLGKAKTKYQSKQQQKKQEKEREKQEKERQRERERQKERNRERNARNQKRAGWCWAILAEGGAWVAADYEGVTQDDINGLTALWPEGVPEPVEAEIPEWVLDVYPKPVIEVPQVDIAGFAGIINAISKLFNAAKPAASEAFQALKNLKPAGRPSDKAIQGASKSGFVGKVLKDQRFRDCISATAGAAAAAGVAGVAQKSTEFILYDGETPYVWNIDFSRKKEDIFPSPANANGGKQIRVYDSTEEDGHFDPGGTGEHFTYSDYKPHRNRLQYERCNAVKTWDASGFTDNRISAIGVDNGCCAMYDDENCAGNSLLFTMANREDGNLKNKHNDAISGIWCTFNVDCTGRP</sequence>
<dbReference type="Gene3D" id="2.60.20.10">
    <property type="entry name" value="Crystallins"/>
    <property type="match status" value="1"/>
</dbReference>
<keyword evidence="2" id="KW-0732">Signal</keyword>
<dbReference type="OrthoDB" id="3791212at2759"/>
<reference evidence="3" key="1">
    <citation type="journal article" date="2020" name="Stud. Mycol.">
        <title>101 Dothideomycetes genomes: a test case for predicting lifestyles and emergence of pathogens.</title>
        <authorList>
            <person name="Haridas S."/>
            <person name="Albert R."/>
            <person name="Binder M."/>
            <person name="Bloem J."/>
            <person name="Labutti K."/>
            <person name="Salamov A."/>
            <person name="Andreopoulos B."/>
            <person name="Baker S."/>
            <person name="Barry K."/>
            <person name="Bills G."/>
            <person name="Bluhm B."/>
            <person name="Cannon C."/>
            <person name="Castanera R."/>
            <person name="Culley D."/>
            <person name="Daum C."/>
            <person name="Ezra D."/>
            <person name="Gonzalez J."/>
            <person name="Henrissat B."/>
            <person name="Kuo A."/>
            <person name="Liang C."/>
            <person name="Lipzen A."/>
            <person name="Lutzoni F."/>
            <person name="Magnuson J."/>
            <person name="Mondo S."/>
            <person name="Nolan M."/>
            <person name="Ohm R."/>
            <person name="Pangilinan J."/>
            <person name="Park H.-J."/>
            <person name="Ramirez L."/>
            <person name="Alfaro M."/>
            <person name="Sun H."/>
            <person name="Tritt A."/>
            <person name="Yoshinaga Y."/>
            <person name="Zwiers L.-H."/>
            <person name="Turgeon B."/>
            <person name="Goodwin S."/>
            <person name="Spatafora J."/>
            <person name="Crous P."/>
            <person name="Grigoriev I."/>
        </authorList>
    </citation>
    <scope>NUCLEOTIDE SEQUENCE</scope>
    <source>
        <strain evidence="3">CBS 119925</strain>
    </source>
</reference>